<proteinExistence type="predicted"/>
<dbReference type="EMBL" id="JAUTXU010000003">
    <property type="protein sequence ID" value="KAK3725103.1"/>
    <property type="molecule type" value="Genomic_DNA"/>
</dbReference>
<gene>
    <name evidence="1" type="ORF">LTR37_000614</name>
</gene>
<evidence type="ECO:0000313" key="2">
    <source>
        <dbReference type="Proteomes" id="UP001281147"/>
    </source>
</evidence>
<keyword evidence="2" id="KW-1185">Reference proteome</keyword>
<reference evidence="1" key="1">
    <citation type="submission" date="2023-07" db="EMBL/GenBank/DDBJ databases">
        <title>Black Yeasts Isolated from many extreme environments.</title>
        <authorList>
            <person name="Coleine C."/>
            <person name="Stajich J.E."/>
            <person name="Selbmann L."/>
        </authorList>
    </citation>
    <scope>NUCLEOTIDE SEQUENCE</scope>
    <source>
        <strain evidence="1">CCFEE 5714</strain>
    </source>
</reference>
<protein>
    <submittedName>
        <fullName evidence="1">Uncharacterized protein</fullName>
    </submittedName>
</protein>
<name>A0ACC3NY58_9PEZI</name>
<evidence type="ECO:0000313" key="1">
    <source>
        <dbReference type="EMBL" id="KAK3725103.1"/>
    </source>
</evidence>
<comment type="caution">
    <text evidence="1">The sequence shown here is derived from an EMBL/GenBank/DDBJ whole genome shotgun (WGS) entry which is preliminary data.</text>
</comment>
<accession>A0ACC3NY58</accession>
<organism evidence="1 2">
    <name type="scientific">Vermiconidia calcicola</name>
    <dbReference type="NCBI Taxonomy" id="1690605"/>
    <lineage>
        <taxon>Eukaryota</taxon>
        <taxon>Fungi</taxon>
        <taxon>Dikarya</taxon>
        <taxon>Ascomycota</taxon>
        <taxon>Pezizomycotina</taxon>
        <taxon>Dothideomycetes</taxon>
        <taxon>Dothideomycetidae</taxon>
        <taxon>Mycosphaerellales</taxon>
        <taxon>Extremaceae</taxon>
        <taxon>Vermiconidia</taxon>
    </lineage>
</organism>
<dbReference type="Proteomes" id="UP001281147">
    <property type="component" value="Unassembled WGS sequence"/>
</dbReference>
<sequence>MIRFVTACVIVTLAALVGSHEHEHVADSQEPFVGWTKEDLDAKWGTDWGFSGISTFAHLPHVRCLQHPEEEYDIAVLGAPFDTAVTYRPGARFGPRAIRAASARQTTMRGYNPRAGLNPYREWAKMLDCGDIPITPFDNALAMRQMSEAFANLAHSTATKENRESPVAYRRTPKLLTLGGDHSIALPTLRALNSIYGNVAVVHFDAHLDTWHPAKYPSAWIDPDDAAQQSFFTHGTMFWLAHNESLIMKDKSVHAGLRTRLSGIEDNEDDDAQGWIRFTTDDIDDLGFATMAKRIVEHVGTETPVYLSIDIDVIDPGLAPGTGTPEPGGWTTRELIRVLRGIESLNVVGADIVEVSPSYDGAGEVTALAAAQVGFEVLSSMVKRGMGDGAEKKGKAGGVRDEL</sequence>